<feature type="compositionally biased region" description="Polar residues" evidence="1">
    <location>
        <begin position="1391"/>
        <end position="1400"/>
    </location>
</feature>
<feature type="compositionally biased region" description="Low complexity" evidence="1">
    <location>
        <begin position="1754"/>
        <end position="1767"/>
    </location>
</feature>
<sequence length="2110" mass="229640">MSTPYQFATPRIPHVPHPTPASAAASSYSLPQPKQLRPPIHNPYDKFSQNDFDAWIGGITGALRKALGQEEEAHPPQPQEHSSQDASQHSRVVPEASEDESDVGPEDSFAEFKNRGAQKGKARDPREGPGLNGVGNMDKPIEILSDDDEEEEQSRSEGEDIDDEEASQGEEVAPPPYRYGPASIQRSHTQTRKPARRDEELEEDDEEEYEEDIRESRSGSPEQIIILDSDEEAPAVTSRRRGHSDEERSSEEYSEDEGGTGTMKLLGPSSRAADRFQHVEGDEEEFSDADSDKYTGPVVIIDEGEGDEMDEIEDDEVQPLEDDTSFPPKSRTSRRPVDIPDPWYGPQTYAEDYYAGGTVRAPINAHQLGANDYDGFLTPDVRTPLELQEEEEGGEYEEYEEEQDNLDEAEDESEEQETMPSKVVQQEAFSVDDNEAEEEHLEESNARGTRPTRIPIEGDEDDRLPGSSPIPSSPIEEQYGSSASHATPTQHPIEMLQNLEGLYDEMDMDMGPLLDTGPVQNVLSDLVDWNFPPVFPAGIPTSASGHLATPSEFLSVHAESAGGTFISTQDDFFSFSVQGPTPQPTNANLSDEEEEGDEAFGRGIPLGTSDLDIPDAEEDEEGEEGDNEDAPGSDEFMEVVMPAEVEEADTEDEDESERRRGKVVLEEEVEEIIMPEGAGEPWVKKTEEGVEKVETTVEIVKEVAKEKEVEKESIMEEAIQEKIVEEGVQQNIIEEVQEQTMTEKIPESTAPGVDAAAPTIPEAGPEAVIATHEEVEQVEGIELPSTALGSPRSSPSPKVELLTEVTDVDKTVTVEVEEEVKEIAASPESPKGSPAAEIEQPAEVINNDEEEIHLPSEPQAEEQEEAMEGVEIDTEEPAQQPESPQAGPSLQPPAQPASQSQLQSPVQPAPALHPVQQHHYQQYEYEQLPTPPSERMSSADLPSEHEESPHKAHPSAEFEKVSEEDATPPGTAQGEEAELLAPSMNIEMEQENTLEKAEPEGYSVIEATSDGGYDDEYTDEDAHGDLDSELDVEEMDNDVELHERHGYTVEEPLTEGRLTEEPTTRATSLGVVSVDTEGVTREHSVAHEPLSSVAEVSESSTDAEADFQETVTEPAASGSSIVVQVEEPTPEEDDARIDEPPSKTPDPPKDSTKSLGSEIPMPVSANPSIPDPTETTEAPSRARPPRLVSLPGTPTFMLSPVGTPGSGVPTPVSIAVPQSVLNALKQHAHIQRGEGQGGLFTPGEPSDAITQEILQEVVHDEELNSEENSLEEVVEEVVDDEAQHDEMKEATKVPHEAIPPSGHSTDGSSKMPSTDASQVAAAAFALAESLPKPLSLPHRTPSSSLYPSKVTMHKSTDPILHSDPYPYSLSTPGSGFFDTLKEEESDEGTEQDNSMSSASTLDRDRDEDEDKVPDNTLEDADLDDLEFQYPTASDDDIGTVPSAIEPPAGLHSSSNIADVEDKDADGELDPEFIDEDIITQTPPSQPVIDVMQEEDPFKLMGTDSTVAPGPVEEGGSSEANAEEEVVKGLTEEAPTLEKPKSAPLDVEHITKIAKSQPSELKEVPQHGILSGSDSEGCTKELGRESPRPVEEVERKTKVDSSDVESERTSSHSSKRKRAKSPDTTAFRLTRSASSKKPPKARAPAKEKPKRAAKVVGDTIHVKPRVKGTEESISREGSEKPSEISLDNSSSGASAVGKILKPGSRASSVASTVMSDRSLIVQPSPTVHKPGMNTNRPAPPPPPPLFHAHGQARKQQQYMPPMPIQQQIHRQVTRVPSFTRASESRVPARSSPSPSTSTHPTPSHRPTPSSSSPVTRSHCRYHKISLPKEEGGPRACFLVPGCSLTDRELMEKEEIEDHGDATHEDSLRMVTDIESLDFDAYLIGILRQLVGVDILREQEVFYLPSPGEEVTRKPIRRRTASASMGRAPDSSITMTSPSLSFTSVRSPISPKAPTSVAGSTGTSFSALRRVWGSNKDSDHESLSRVTDTESELTDAEDELPKVKRLRPSPPDDNTASSSMGPPPTQTQSANKLKNRRSSKRLGVDASAYRPESDDEASSTTDDGTHSSQARRKGAKRGIKRTRATESVTAEDAENRKQKKQKTRVSGMAERG</sequence>
<dbReference type="PANTHER" id="PTHR48125:SF12">
    <property type="entry name" value="AT HOOK TRANSCRIPTION FACTOR FAMILY-RELATED"/>
    <property type="match status" value="1"/>
</dbReference>
<dbReference type="PANTHER" id="PTHR48125">
    <property type="entry name" value="LP07818P1"/>
    <property type="match status" value="1"/>
</dbReference>
<protein>
    <submittedName>
        <fullName evidence="2">Uncharacterized protein</fullName>
    </submittedName>
</protein>
<feature type="compositionally biased region" description="Polar residues" evidence="1">
    <location>
        <begin position="2010"/>
        <end position="2030"/>
    </location>
</feature>
<feature type="region of interest" description="Disordered" evidence="1">
    <location>
        <begin position="1260"/>
        <end position="1318"/>
    </location>
</feature>
<evidence type="ECO:0000256" key="1">
    <source>
        <dbReference type="SAM" id="MobiDB-lite"/>
    </source>
</evidence>
<feature type="compositionally biased region" description="Low complexity" evidence="1">
    <location>
        <begin position="465"/>
        <end position="475"/>
    </location>
</feature>
<feature type="region of interest" description="Disordered" evidence="1">
    <location>
        <begin position="577"/>
        <end position="662"/>
    </location>
</feature>
<feature type="compositionally biased region" description="Basic and acidic residues" evidence="1">
    <location>
        <begin position="1284"/>
        <end position="1295"/>
    </location>
</feature>
<dbReference type="STRING" id="68775.A0A5C3MKI5"/>
<feature type="region of interest" description="Disordered" evidence="1">
    <location>
        <begin position="1500"/>
        <end position="1816"/>
    </location>
</feature>
<feature type="compositionally biased region" description="Low complexity" evidence="1">
    <location>
        <begin position="1779"/>
        <end position="1815"/>
    </location>
</feature>
<feature type="compositionally biased region" description="Polar residues" evidence="1">
    <location>
        <begin position="1704"/>
        <end position="1724"/>
    </location>
</feature>
<dbReference type="EMBL" id="ML213590">
    <property type="protein sequence ID" value="TFK44886.1"/>
    <property type="molecule type" value="Genomic_DNA"/>
</dbReference>
<gene>
    <name evidence="2" type="ORF">BDQ12DRAFT_673754</name>
</gene>
<feature type="compositionally biased region" description="Acidic residues" evidence="1">
    <location>
        <begin position="387"/>
        <end position="417"/>
    </location>
</feature>
<feature type="compositionally biased region" description="Basic and acidic residues" evidence="1">
    <location>
        <begin position="1576"/>
        <end position="1609"/>
    </location>
</feature>
<feature type="compositionally biased region" description="Acidic residues" evidence="1">
    <location>
        <begin position="1987"/>
        <end position="1996"/>
    </location>
</feature>
<feature type="region of interest" description="Disordered" evidence="1">
    <location>
        <begin position="772"/>
        <end position="1025"/>
    </location>
</feature>
<feature type="compositionally biased region" description="Acidic residues" evidence="1">
    <location>
        <begin position="1263"/>
        <end position="1283"/>
    </location>
</feature>
<feature type="compositionally biased region" description="Acidic residues" evidence="1">
    <location>
        <begin position="430"/>
        <end position="441"/>
    </location>
</feature>
<feature type="region of interest" description="Disordered" evidence="1">
    <location>
        <begin position="1330"/>
        <end position="1467"/>
    </location>
</feature>
<feature type="compositionally biased region" description="Polar residues" evidence="1">
    <location>
        <begin position="479"/>
        <end position="490"/>
    </location>
</feature>
<feature type="compositionally biased region" description="Acidic residues" evidence="1">
    <location>
        <begin position="1381"/>
        <end position="1390"/>
    </location>
</feature>
<dbReference type="Proteomes" id="UP000308652">
    <property type="component" value="Unassembled WGS sequence"/>
</dbReference>
<name>A0A5C3MKI5_9AGAR</name>
<feature type="compositionally biased region" description="Polar residues" evidence="1">
    <location>
        <begin position="577"/>
        <end position="589"/>
    </location>
</feature>
<feature type="region of interest" description="Disordered" evidence="1">
    <location>
        <begin position="1918"/>
        <end position="1937"/>
    </location>
</feature>
<feature type="compositionally biased region" description="Basic and acidic residues" evidence="1">
    <location>
        <begin position="1666"/>
        <end position="1681"/>
    </location>
</feature>
<feature type="compositionally biased region" description="Acidic residues" evidence="1">
    <location>
        <begin position="1458"/>
        <end position="1467"/>
    </location>
</feature>
<feature type="compositionally biased region" description="Acidic residues" evidence="1">
    <location>
        <begin position="200"/>
        <end position="213"/>
    </location>
</feature>
<feature type="compositionally biased region" description="Acidic residues" evidence="1">
    <location>
        <begin position="1405"/>
        <end position="1426"/>
    </location>
</feature>
<feature type="region of interest" description="Disordered" evidence="1">
    <location>
        <begin position="374"/>
        <end position="490"/>
    </location>
</feature>
<feature type="compositionally biased region" description="Basic and acidic residues" evidence="1">
    <location>
        <begin position="1137"/>
        <end position="1152"/>
    </location>
</feature>
<evidence type="ECO:0000313" key="3">
    <source>
        <dbReference type="Proteomes" id="UP000308652"/>
    </source>
</evidence>
<feature type="compositionally biased region" description="Acidic residues" evidence="1">
    <location>
        <begin position="859"/>
        <end position="876"/>
    </location>
</feature>
<keyword evidence="3" id="KW-1185">Reference proteome</keyword>
<feature type="region of interest" description="Disordered" evidence="1">
    <location>
        <begin position="1967"/>
        <end position="2110"/>
    </location>
</feature>
<reference evidence="2 3" key="1">
    <citation type="journal article" date="2019" name="Nat. Ecol. Evol.">
        <title>Megaphylogeny resolves global patterns of mushroom evolution.</title>
        <authorList>
            <person name="Varga T."/>
            <person name="Krizsan K."/>
            <person name="Foldi C."/>
            <person name="Dima B."/>
            <person name="Sanchez-Garcia M."/>
            <person name="Sanchez-Ramirez S."/>
            <person name="Szollosi G.J."/>
            <person name="Szarkandi J.G."/>
            <person name="Papp V."/>
            <person name="Albert L."/>
            <person name="Andreopoulos W."/>
            <person name="Angelini C."/>
            <person name="Antonin V."/>
            <person name="Barry K.W."/>
            <person name="Bougher N.L."/>
            <person name="Buchanan P."/>
            <person name="Buyck B."/>
            <person name="Bense V."/>
            <person name="Catcheside P."/>
            <person name="Chovatia M."/>
            <person name="Cooper J."/>
            <person name="Damon W."/>
            <person name="Desjardin D."/>
            <person name="Finy P."/>
            <person name="Geml J."/>
            <person name="Haridas S."/>
            <person name="Hughes K."/>
            <person name="Justo A."/>
            <person name="Karasinski D."/>
            <person name="Kautmanova I."/>
            <person name="Kiss B."/>
            <person name="Kocsube S."/>
            <person name="Kotiranta H."/>
            <person name="LaButti K.M."/>
            <person name="Lechner B.E."/>
            <person name="Liimatainen K."/>
            <person name="Lipzen A."/>
            <person name="Lukacs Z."/>
            <person name="Mihaltcheva S."/>
            <person name="Morgado L.N."/>
            <person name="Niskanen T."/>
            <person name="Noordeloos M.E."/>
            <person name="Ohm R.A."/>
            <person name="Ortiz-Santana B."/>
            <person name="Ovrebo C."/>
            <person name="Racz N."/>
            <person name="Riley R."/>
            <person name="Savchenko A."/>
            <person name="Shiryaev A."/>
            <person name="Soop K."/>
            <person name="Spirin V."/>
            <person name="Szebenyi C."/>
            <person name="Tomsovsky M."/>
            <person name="Tulloss R.E."/>
            <person name="Uehling J."/>
            <person name="Grigoriev I.V."/>
            <person name="Vagvolgyi C."/>
            <person name="Papp T."/>
            <person name="Martin F.M."/>
            <person name="Miettinen O."/>
            <person name="Hibbett D.S."/>
            <person name="Nagy L.G."/>
        </authorList>
    </citation>
    <scope>NUCLEOTIDE SEQUENCE [LARGE SCALE GENOMIC DNA]</scope>
    <source>
        <strain evidence="2 3">CBS 166.37</strain>
    </source>
</reference>
<feature type="compositionally biased region" description="Acidic residues" evidence="1">
    <location>
        <begin position="159"/>
        <end position="168"/>
    </location>
</feature>
<accession>A0A5C3MKI5</accession>
<feature type="compositionally biased region" description="Basic and acidic residues" evidence="1">
    <location>
        <begin position="942"/>
        <end position="963"/>
    </location>
</feature>
<feature type="compositionally biased region" description="Polar residues" evidence="1">
    <location>
        <begin position="787"/>
        <end position="796"/>
    </location>
</feature>
<feature type="region of interest" description="Disordered" evidence="1">
    <location>
        <begin position="1"/>
        <end position="45"/>
    </location>
</feature>
<evidence type="ECO:0000313" key="2">
    <source>
        <dbReference type="EMBL" id="TFK44886.1"/>
    </source>
</evidence>
<feature type="compositionally biased region" description="Basic residues" evidence="1">
    <location>
        <begin position="2067"/>
        <end position="2080"/>
    </location>
</feature>
<feature type="compositionally biased region" description="Acidic residues" evidence="1">
    <location>
        <begin position="302"/>
        <end position="324"/>
    </location>
</feature>
<feature type="compositionally biased region" description="Acidic residues" evidence="1">
    <location>
        <begin position="612"/>
        <end position="637"/>
    </location>
</feature>
<feature type="compositionally biased region" description="Basic and acidic residues" evidence="1">
    <location>
        <begin position="1524"/>
        <end position="1550"/>
    </location>
</feature>
<feature type="region of interest" description="Disordered" evidence="1">
    <location>
        <begin position="63"/>
        <end position="345"/>
    </location>
</feature>
<feature type="compositionally biased region" description="Low complexity" evidence="1">
    <location>
        <begin position="896"/>
        <end position="927"/>
    </location>
</feature>
<feature type="compositionally biased region" description="Acidic residues" evidence="1">
    <location>
        <begin position="96"/>
        <end position="109"/>
    </location>
</feature>
<organism evidence="2 3">
    <name type="scientific">Crucibulum laeve</name>
    <dbReference type="NCBI Taxonomy" id="68775"/>
    <lineage>
        <taxon>Eukaryota</taxon>
        <taxon>Fungi</taxon>
        <taxon>Dikarya</taxon>
        <taxon>Basidiomycota</taxon>
        <taxon>Agaricomycotina</taxon>
        <taxon>Agaricomycetes</taxon>
        <taxon>Agaricomycetidae</taxon>
        <taxon>Agaricales</taxon>
        <taxon>Agaricineae</taxon>
        <taxon>Nidulariaceae</taxon>
        <taxon>Crucibulum</taxon>
    </lineage>
</organism>
<feature type="compositionally biased region" description="Polar residues" evidence="1">
    <location>
        <begin position="1302"/>
        <end position="1315"/>
    </location>
</feature>
<dbReference type="OrthoDB" id="2804229at2759"/>
<proteinExistence type="predicted"/>
<feature type="compositionally biased region" description="Acidic residues" evidence="1">
    <location>
        <begin position="644"/>
        <end position="655"/>
    </location>
</feature>
<feature type="region of interest" description="Disordered" evidence="1">
    <location>
        <begin position="1042"/>
        <end position="1204"/>
    </location>
</feature>